<dbReference type="RefSeq" id="WP_114065205.1">
    <property type="nucleotide sequence ID" value="NZ_CP030850.1"/>
</dbReference>
<protein>
    <submittedName>
        <fullName evidence="4">Glycosyltransferase family 1 protein</fullName>
    </submittedName>
</protein>
<sequence>MNIYINGRFLTQEITGVQRYALEVTKAIDILISPNDVVVILTPKSQTIELNLKRISIKQVGFLTGHLWEQIELPLYCRNGLLFNPCATGPLFKTNQVSTFHDVNFINFPEGFTWQFRLWYKIIFFICGKLSKSIIAISNYTKNEVIEKFGIQSSKITVIYEGHQHFDEIEENKEILNKIDNSKPFILGVSSLNKNKNFDIILSCLKHINNVHFVIVGKPNPKIFGNAVSFKNRNVTFLGRVSDSELKSLYKNAFCFIYPSFFEGFGLPPLEAMSCGCACIISNTSCLPEIYQDSVLYCDPQSPESLSEQISLLLNDPFTTLKLHSKSKHILEKYSWIECSKKILHLLKNT</sequence>
<evidence type="ECO:0000313" key="4">
    <source>
        <dbReference type="EMBL" id="AXE16418.1"/>
    </source>
</evidence>
<dbReference type="GO" id="GO:0016757">
    <property type="term" value="F:glycosyltransferase activity"/>
    <property type="evidence" value="ECO:0007669"/>
    <property type="project" value="InterPro"/>
</dbReference>
<evidence type="ECO:0000256" key="1">
    <source>
        <dbReference type="ARBA" id="ARBA00022679"/>
    </source>
</evidence>
<dbReference type="CDD" id="cd03809">
    <property type="entry name" value="GT4_MtfB-like"/>
    <property type="match status" value="1"/>
</dbReference>
<keyword evidence="5" id="KW-1185">Reference proteome</keyword>
<dbReference type="PANTHER" id="PTHR46401">
    <property type="entry name" value="GLYCOSYLTRANSFERASE WBBK-RELATED"/>
    <property type="match status" value="1"/>
</dbReference>
<dbReference type="InterPro" id="IPR028098">
    <property type="entry name" value="Glyco_trans_4-like_N"/>
</dbReference>
<dbReference type="Proteomes" id="UP000251993">
    <property type="component" value="Chromosome"/>
</dbReference>
<dbReference type="SUPFAM" id="SSF53756">
    <property type="entry name" value="UDP-Glycosyltransferase/glycogen phosphorylase"/>
    <property type="match status" value="1"/>
</dbReference>
<dbReference type="OrthoDB" id="9801609at2"/>
<dbReference type="Pfam" id="PF00534">
    <property type="entry name" value="Glycos_transf_1"/>
    <property type="match status" value="1"/>
</dbReference>
<reference evidence="4 5" key="1">
    <citation type="submission" date="2018-07" db="EMBL/GenBank/DDBJ databases">
        <title>Genome sequencing of Runella.</title>
        <authorList>
            <person name="Baek M.-G."/>
            <person name="Yi H."/>
        </authorList>
    </citation>
    <scope>NUCLEOTIDE SEQUENCE [LARGE SCALE GENOMIC DNA]</scope>
    <source>
        <strain evidence="4 5">HYN0085</strain>
    </source>
</reference>
<dbReference type="GO" id="GO:0009103">
    <property type="term" value="P:lipopolysaccharide biosynthetic process"/>
    <property type="evidence" value="ECO:0007669"/>
    <property type="project" value="TreeGrafter"/>
</dbReference>
<proteinExistence type="predicted"/>
<dbReference type="AlphaFoldDB" id="A0A344TCP7"/>
<feature type="domain" description="Glycosyltransferase subfamily 4-like N-terminal" evidence="3">
    <location>
        <begin position="93"/>
        <end position="162"/>
    </location>
</feature>
<dbReference type="InterPro" id="IPR001296">
    <property type="entry name" value="Glyco_trans_1"/>
</dbReference>
<dbReference type="PANTHER" id="PTHR46401:SF2">
    <property type="entry name" value="GLYCOSYLTRANSFERASE WBBK-RELATED"/>
    <property type="match status" value="1"/>
</dbReference>
<feature type="domain" description="Glycosyl transferase family 1" evidence="2">
    <location>
        <begin position="177"/>
        <end position="322"/>
    </location>
</feature>
<dbReference type="Gene3D" id="3.40.50.2000">
    <property type="entry name" value="Glycogen Phosphorylase B"/>
    <property type="match status" value="2"/>
</dbReference>
<evidence type="ECO:0000313" key="5">
    <source>
        <dbReference type="Proteomes" id="UP000251993"/>
    </source>
</evidence>
<evidence type="ECO:0000259" key="2">
    <source>
        <dbReference type="Pfam" id="PF00534"/>
    </source>
</evidence>
<name>A0A344TCP7_9BACT</name>
<dbReference type="EMBL" id="CP030850">
    <property type="protein sequence ID" value="AXE16418.1"/>
    <property type="molecule type" value="Genomic_DNA"/>
</dbReference>
<evidence type="ECO:0000259" key="3">
    <source>
        <dbReference type="Pfam" id="PF13439"/>
    </source>
</evidence>
<gene>
    <name evidence="4" type="ORF">DR864_01080</name>
</gene>
<dbReference type="KEGG" id="run:DR864_01080"/>
<accession>A0A344TCP7</accession>
<keyword evidence="1 4" id="KW-0808">Transferase</keyword>
<organism evidence="4 5">
    <name type="scientific">Runella rosea</name>
    <dbReference type="NCBI Taxonomy" id="2259595"/>
    <lineage>
        <taxon>Bacteria</taxon>
        <taxon>Pseudomonadati</taxon>
        <taxon>Bacteroidota</taxon>
        <taxon>Cytophagia</taxon>
        <taxon>Cytophagales</taxon>
        <taxon>Spirosomataceae</taxon>
        <taxon>Runella</taxon>
    </lineage>
</organism>
<dbReference type="Pfam" id="PF13439">
    <property type="entry name" value="Glyco_transf_4"/>
    <property type="match status" value="1"/>
</dbReference>